<dbReference type="InterPro" id="IPR036097">
    <property type="entry name" value="HisK_dim/P_sf"/>
</dbReference>
<dbReference type="FunFam" id="1.10.287.130:FF:000001">
    <property type="entry name" value="Two-component sensor histidine kinase"/>
    <property type="match status" value="1"/>
</dbReference>
<dbReference type="PROSITE" id="PS50885">
    <property type="entry name" value="HAMP"/>
    <property type="match status" value="1"/>
</dbReference>
<protein>
    <recommendedName>
        <fullName evidence="3">histidine kinase</fullName>
        <ecNumber evidence="3">2.7.13.3</ecNumber>
    </recommendedName>
</protein>
<dbReference type="Gene3D" id="3.30.565.10">
    <property type="entry name" value="Histidine kinase-like ATPase, C-terminal domain"/>
    <property type="match status" value="1"/>
</dbReference>
<evidence type="ECO:0000256" key="12">
    <source>
        <dbReference type="SAM" id="Phobius"/>
    </source>
</evidence>
<evidence type="ECO:0000256" key="11">
    <source>
        <dbReference type="SAM" id="MobiDB-lite"/>
    </source>
</evidence>
<dbReference type="SUPFAM" id="SSF47384">
    <property type="entry name" value="Homodimeric domain of signal transducing histidine kinase"/>
    <property type="match status" value="1"/>
</dbReference>
<dbReference type="Pfam" id="PF00512">
    <property type="entry name" value="HisKA"/>
    <property type="match status" value="1"/>
</dbReference>
<evidence type="ECO:0000259" key="14">
    <source>
        <dbReference type="PROSITE" id="PS50885"/>
    </source>
</evidence>
<feature type="domain" description="HAMP" evidence="14">
    <location>
        <begin position="337"/>
        <end position="389"/>
    </location>
</feature>
<feature type="region of interest" description="Disordered" evidence="11">
    <location>
        <begin position="250"/>
        <end position="269"/>
    </location>
</feature>
<keyword evidence="16" id="KW-1185">Reference proteome</keyword>
<dbReference type="InterPro" id="IPR036890">
    <property type="entry name" value="HATPase_C_sf"/>
</dbReference>
<dbReference type="CDD" id="cd06225">
    <property type="entry name" value="HAMP"/>
    <property type="match status" value="1"/>
</dbReference>
<feature type="domain" description="Histidine kinase" evidence="13">
    <location>
        <begin position="397"/>
        <end position="657"/>
    </location>
</feature>
<evidence type="ECO:0000256" key="2">
    <source>
        <dbReference type="ARBA" id="ARBA00004236"/>
    </source>
</evidence>
<evidence type="ECO:0000256" key="3">
    <source>
        <dbReference type="ARBA" id="ARBA00012438"/>
    </source>
</evidence>
<evidence type="ECO:0000256" key="10">
    <source>
        <dbReference type="ARBA" id="ARBA00023136"/>
    </source>
</evidence>
<keyword evidence="8 12" id="KW-1133">Transmembrane helix</keyword>
<dbReference type="SMART" id="SM00388">
    <property type="entry name" value="HisKA"/>
    <property type="match status" value="1"/>
</dbReference>
<dbReference type="RefSeq" id="WP_246451270.1">
    <property type="nucleotide sequence ID" value="NZ_JACBZD010000002.1"/>
</dbReference>
<comment type="subcellular location">
    <subcellularLocation>
        <location evidence="2">Cell membrane</location>
    </subcellularLocation>
</comment>
<evidence type="ECO:0000256" key="4">
    <source>
        <dbReference type="ARBA" id="ARBA00022553"/>
    </source>
</evidence>
<dbReference type="InterPro" id="IPR003661">
    <property type="entry name" value="HisK_dim/P_dom"/>
</dbReference>
<dbReference type="SUPFAM" id="SSF55874">
    <property type="entry name" value="ATPase domain of HSP90 chaperone/DNA topoisomerase II/histidine kinase"/>
    <property type="match status" value="1"/>
</dbReference>
<sequence>MTTRTTDDPAEPAAATAPTPPAPGSAGAYGAPPLPGATTSAGMPAATRADAVTGASTRAVTGAGTPEATTPTDLAASAAPAAPTTAPPGGAARPARAVPATLRRLLGDLASRLRRTPARVQILLWLLLVMAAVLVSVAVILRALLLADVERDVSALLEQEAEEFHSFAAQGVDPATGVAFTDPGRLLRTHLERQQPAPEEELFGLLPARDGLPPQWLLVQRVTPSGQVADDASGQRLSVDPALRAAVAHGSDASTTAGSGPALSGTLSTPTGPVHWARTPFTLPGPDSAAPAPDGWFVIAYDTSADRAGVASVMRAMVAVSVFALLCGALVAWVVAGRILAPIRVVRRAAARITEQELTRRIPVTTSDDVGALAETFNAMLDRLEGAFAAQRQFVDDAGHELRTPITIVRGHLELLDDDPREREETIRLVMDELDRMSRIVEDLLLLAKSERSDFVRTGPVELAELTSDVYAKARALGERRWVLDSIGEGLVWVDPQRVTQALVQLAQNAVQHTAPGDEVRIGSQIVPAPLPGPGPGASPCPAASAPVPTDDADRPRAVVAVSGDGAAATHHLVLRVIDTGPGVPPRDRERIFGRFARSTGQGETTTVTSLASRHRPGAGLGLAIVRAIALGHGGTVRVTDTPGGGATFELLLPHWPERFEEGPAGVWTRHGTDQPAGTTAWNPAVDPFRDALPWPADGTDHGRPPAGGPPAPGYAVGSVDPFADPLGDPFAPAAHPHPPDQSPDQSPHQNEGPHR</sequence>
<dbReference type="EC" id="2.7.13.3" evidence="3"/>
<dbReference type="AlphaFoldDB" id="A0A853A322"/>
<dbReference type="GO" id="GO:0000155">
    <property type="term" value="F:phosphorelay sensor kinase activity"/>
    <property type="evidence" value="ECO:0007669"/>
    <property type="project" value="InterPro"/>
</dbReference>
<dbReference type="InterPro" id="IPR005467">
    <property type="entry name" value="His_kinase_dom"/>
</dbReference>
<gene>
    <name evidence="15" type="ORF">FHU37_004899</name>
</gene>
<keyword evidence="10 12" id="KW-0472">Membrane</keyword>
<accession>A0A853A322</accession>
<organism evidence="15 16">
    <name type="scientific">Allostreptomyces psammosilenae</name>
    <dbReference type="NCBI Taxonomy" id="1892865"/>
    <lineage>
        <taxon>Bacteria</taxon>
        <taxon>Bacillati</taxon>
        <taxon>Actinomycetota</taxon>
        <taxon>Actinomycetes</taxon>
        <taxon>Kitasatosporales</taxon>
        <taxon>Streptomycetaceae</taxon>
        <taxon>Allostreptomyces</taxon>
    </lineage>
</organism>
<comment type="catalytic activity">
    <reaction evidence="1">
        <text>ATP + protein L-histidine = ADP + protein N-phospho-L-histidine.</text>
        <dbReference type="EC" id="2.7.13.3"/>
    </reaction>
</comment>
<keyword evidence="6 12" id="KW-0812">Transmembrane</keyword>
<dbReference type="InterPro" id="IPR004358">
    <property type="entry name" value="Sig_transdc_His_kin-like_C"/>
</dbReference>
<dbReference type="InterPro" id="IPR050428">
    <property type="entry name" value="TCS_sensor_his_kinase"/>
</dbReference>
<evidence type="ECO:0000256" key="1">
    <source>
        <dbReference type="ARBA" id="ARBA00000085"/>
    </source>
</evidence>
<evidence type="ECO:0000256" key="5">
    <source>
        <dbReference type="ARBA" id="ARBA00022679"/>
    </source>
</evidence>
<dbReference type="PROSITE" id="PS50109">
    <property type="entry name" value="HIS_KIN"/>
    <property type="match status" value="1"/>
</dbReference>
<reference evidence="15 16" key="1">
    <citation type="submission" date="2020-07" db="EMBL/GenBank/DDBJ databases">
        <title>Sequencing the genomes of 1000 actinobacteria strains.</title>
        <authorList>
            <person name="Klenk H.-P."/>
        </authorList>
    </citation>
    <scope>NUCLEOTIDE SEQUENCE [LARGE SCALE GENOMIC DNA]</scope>
    <source>
        <strain evidence="15 16">DSM 42178</strain>
    </source>
</reference>
<dbReference type="SMART" id="SM00387">
    <property type="entry name" value="HATPase_c"/>
    <property type="match status" value="1"/>
</dbReference>
<evidence type="ECO:0000313" key="16">
    <source>
        <dbReference type="Proteomes" id="UP000567795"/>
    </source>
</evidence>
<dbReference type="Gene3D" id="6.10.340.10">
    <property type="match status" value="1"/>
</dbReference>
<evidence type="ECO:0000256" key="7">
    <source>
        <dbReference type="ARBA" id="ARBA00022777"/>
    </source>
</evidence>
<comment type="caution">
    <text evidence="15">The sequence shown here is derived from an EMBL/GenBank/DDBJ whole genome shotgun (WGS) entry which is preliminary data.</text>
</comment>
<dbReference type="PRINTS" id="PR00344">
    <property type="entry name" value="BCTRLSENSOR"/>
</dbReference>
<dbReference type="Pfam" id="PF02518">
    <property type="entry name" value="HATPase_c"/>
    <property type="match status" value="1"/>
</dbReference>
<evidence type="ECO:0000256" key="6">
    <source>
        <dbReference type="ARBA" id="ARBA00022692"/>
    </source>
</evidence>
<dbReference type="Gene3D" id="1.10.287.130">
    <property type="match status" value="1"/>
</dbReference>
<evidence type="ECO:0000313" key="15">
    <source>
        <dbReference type="EMBL" id="NYI07870.1"/>
    </source>
</evidence>
<dbReference type="Proteomes" id="UP000567795">
    <property type="component" value="Unassembled WGS sequence"/>
</dbReference>
<feature type="region of interest" description="Disordered" evidence="11">
    <location>
        <begin position="1"/>
        <end position="95"/>
    </location>
</feature>
<dbReference type="InterPro" id="IPR003660">
    <property type="entry name" value="HAMP_dom"/>
</dbReference>
<keyword evidence="4" id="KW-0597">Phosphoprotein</keyword>
<dbReference type="CDD" id="cd00082">
    <property type="entry name" value="HisKA"/>
    <property type="match status" value="1"/>
</dbReference>
<feature type="compositionally biased region" description="Low complexity" evidence="11">
    <location>
        <begin position="61"/>
        <end position="95"/>
    </location>
</feature>
<evidence type="ECO:0000256" key="8">
    <source>
        <dbReference type="ARBA" id="ARBA00022989"/>
    </source>
</evidence>
<dbReference type="Pfam" id="PF00672">
    <property type="entry name" value="HAMP"/>
    <property type="match status" value="1"/>
</dbReference>
<evidence type="ECO:0000259" key="13">
    <source>
        <dbReference type="PROSITE" id="PS50109"/>
    </source>
</evidence>
<dbReference type="SUPFAM" id="SSF158472">
    <property type="entry name" value="HAMP domain-like"/>
    <property type="match status" value="1"/>
</dbReference>
<dbReference type="SMART" id="SM00304">
    <property type="entry name" value="HAMP"/>
    <property type="match status" value="1"/>
</dbReference>
<dbReference type="CDD" id="cd00075">
    <property type="entry name" value="HATPase"/>
    <property type="match status" value="1"/>
</dbReference>
<dbReference type="GO" id="GO:0005886">
    <property type="term" value="C:plasma membrane"/>
    <property type="evidence" value="ECO:0007669"/>
    <property type="project" value="UniProtKB-SubCell"/>
</dbReference>
<keyword evidence="9" id="KW-0902">Two-component regulatory system</keyword>
<feature type="compositionally biased region" description="Low complexity" evidence="11">
    <location>
        <begin position="540"/>
        <end position="549"/>
    </location>
</feature>
<dbReference type="InterPro" id="IPR003594">
    <property type="entry name" value="HATPase_dom"/>
</dbReference>
<dbReference type="EMBL" id="JACBZD010000002">
    <property type="protein sequence ID" value="NYI07870.1"/>
    <property type="molecule type" value="Genomic_DNA"/>
</dbReference>
<dbReference type="PANTHER" id="PTHR45436">
    <property type="entry name" value="SENSOR HISTIDINE KINASE YKOH"/>
    <property type="match status" value="1"/>
</dbReference>
<feature type="compositionally biased region" description="Low complexity" evidence="11">
    <location>
        <begin position="24"/>
        <end position="39"/>
    </location>
</feature>
<feature type="transmembrane region" description="Helical" evidence="12">
    <location>
        <begin position="122"/>
        <end position="145"/>
    </location>
</feature>
<proteinExistence type="predicted"/>
<name>A0A853A322_9ACTN</name>
<keyword evidence="5" id="KW-0808">Transferase</keyword>
<feature type="region of interest" description="Disordered" evidence="11">
    <location>
        <begin position="531"/>
        <end position="552"/>
    </location>
</feature>
<dbReference type="PANTHER" id="PTHR45436:SF5">
    <property type="entry name" value="SENSOR HISTIDINE KINASE TRCS"/>
    <property type="match status" value="1"/>
</dbReference>
<feature type="region of interest" description="Disordered" evidence="11">
    <location>
        <begin position="671"/>
        <end position="756"/>
    </location>
</feature>
<evidence type="ECO:0000256" key="9">
    <source>
        <dbReference type="ARBA" id="ARBA00023012"/>
    </source>
</evidence>
<keyword evidence="7 15" id="KW-0418">Kinase</keyword>